<protein>
    <submittedName>
        <fullName evidence="3">Serpin-ZXB</fullName>
    </submittedName>
</protein>
<keyword evidence="4" id="KW-1185">Reference proteome</keyword>
<comment type="similarity">
    <text evidence="1">Belongs to the serpin family.</text>
</comment>
<dbReference type="PANTHER" id="PTHR11461">
    <property type="entry name" value="SERINE PROTEASE INHIBITOR, SERPIN"/>
    <property type="match status" value="1"/>
</dbReference>
<proteinExistence type="inferred from homology"/>
<dbReference type="InterPro" id="IPR036186">
    <property type="entry name" value="Serpin_sf"/>
</dbReference>
<dbReference type="InterPro" id="IPR023796">
    <property type="entry name" value="Serpin_dom"/>
</dbReference>
<evidence type="ECO:0000259" key="2">
    <source>
        <dbReference type="Pfam" id="PF00079"/>
    </source>
</evidence>
<dbReference type="EMBL" id="JBBWWR010000011">
    <property type="protein sequence ID" value="KAK8959790.1"/>
    <property type="molecule type" value="Genomic_DNA"/>
</dbReference>
<organism evidence="3 4">
    <name type="scientific">Platanthera guangdongensis</name>
    <dbReference type="NCBI Taxonomy" id="2320717"/>
    <lineage>
        <taxon>Eukaryota</taxon>
        <taxon>Viridiplantae</taxon>
        <taxon>Streptophyta</taxon>
        <taxon>Embryophyta</taxon>
        <taxon>Tracheophyta</taxon>
        <taxon>Spermatophyta</taxon>
        <taxon>Magnoliopsida</taxon>
        <taxon>Liliopsida</taxon>
        <taxon>Asparagales</taxon>
        <taxon>Orchidaceae</taxon>
        <taxon>Orchidoideae</taxon>
        <taxon>Orchideae</taxon>
        <taxon>Orchidinae</taxon>
        <taxon>Platanthera</taxon>
    </lineage>
</organism>
<evidence type="ECO:0000313" key="3">
    <source>
        <dbReference type="EMBL" id="KAK8959790.1"/>
    </source>
</evidence>
<dbReference type="Gene3D" id="3.30.497.10">
    <property type="entry name" value="Antithrombin, subunit I, domain 2"/>
    <property type="match status" value="1"/>
</dbReference>
<comment type="caution">
    <text evidence="3">The sequence shown here is derived from an EMBL/GenBank/DDBJ whole genome shotgun (WGS) entry which is preliminary data.</text>
</comment>
<gene>
    <name evidence="3" type="ORF">KSP40_PGU007612</name>
</gene>
<dbReference type="InterPro" id="IPR023795">
    <property type="entry name" value="Serpin_CS"/>
</dbReference>
<dbReference type="Proteomes" id="UP001412067">
    <property type="component" value="Unassembled WGS sequence"/>
</dbReference>
<dbReference type="InterPro" id="IPR042178">
    <property type="entry name" value="Serpin_sf_1"/>
</dbReference>
<dbReference type="InterPro" id="IPR000215">
    <property type="entry name" value="Serpin_fam"/>
</dbReference>
<dbReference type="Gene3D" id="2.30.39.10">
    <property type="entry name" value="Alpha-1-antitrypsin, domain 1"/>
    <property type="match status" value="1"/>
</dbReference>
<dbReference type="Pfam" id="PF00079">
    <property type="entry name" value="Serpin"/>
    <property type="match status" value="1"/>
</dbReference>
<feature type="domain" description="Serpin" evidence="2">
    <location>
        <begin position="28"/>
        <end position="58"/>
    </location>
</feature>
<dbReference type="PANTHER" id="PTHR11461:SF211">
    <property type="entry name" value="GH10112P-RELATED"/>
    <property type="match status" value="1"/>
</dbReference>
<dbReference type="PROSITE" id="PS00284">
    <property type="entry name" value="SERPIN"/>
    <property type="match status" value="1"/>
</dbReference>
<evidence type="ECO:0000313" key="4">
    <source>
        <dbReference type="Proteomes" id="UP001412067"/>
    </source>
</evidence>
<reference evidence="3 4" key="1">
    <citation type="journal article" date="2022" name="Nat. Plants">
        <title>Genomes of leafy and leafless Platanthera orchids illuminate the evolution of mycoheterotrophy.</title>
        <authorList>
            <person name="Li M.H."/>
            <person name="Liu K.W."/>
            <person name="Li Z."/>
            <person name="Lu H.C."/>
            <person name="Ye Q.L."/>
            <person name="Zhang D."/>
            <person name="Wang J.Y."/>
            <person name="Li Y.F."/>
            <person name="Zhong Z.M."/>
            <person name="Liu X."/>
            <person name="Yu X."/>
            <person name="Liu D.K."/>
            <person name="Tu X.D."/>
            <person name="Liu B."/>
            <person name="Hao Y."/>
            <person name="Liao X.Y."/>
            <person name="Jiang Y.T."/>
            <person name="Sun W.H."/>
            <person name="Chen J."/>
            <person name="Chen Y.Q."/>
            <person name="Ai Y."/>
            <person name="Zhai J.W."/>
            <person name="Wu S.S."/>
            <person name="Zhou Z."/>
            <person name="Hsiao Y.Y."/>
            <person name="Wu W.L."/>
            <person name="Chen Y.Y."/>
            <person name="Lin Y.F."/>
            <person name="Hsu J.L."/>
            <person name="Li C.Y."/>
            <person name="Wang Z.W."/>
            <person name="Zhao X."/>
            <person name="Zhong W.Y."/>
            <person name="Ma X.K."/>
            <person name="Ma L."/>
            <person name="Huang J."/>
            <person name="Chen G.Z."/>
            <person name="Huang M.Z."/>
            <person name="Huang L."/>
            <person name="Peng D.H."/>
            <person name="Luo Y.B."/>
            <person name="Zou S.Q."/>
            <person name="Chen S.P."/>
            <person name="Lan S."/>
            <person name="Tsai W.C."/>
            <person name="Van de Peer Y."/>
            <person name="Liu Z.J."/>
        </authorList>
    </citation>
    <scope>NUCLEOTIDE SEQUENCE [LARGE SCALE GENOMIC DNA]</scope>
    <source>
        <strain evidence="3">Lor288</strain>
    </source>
</reference>
<sequence>MVPKFKISFNFDASDVLKQLGLKSIFSTVDFVADHPFIFVVREDTTGAILFFGHVVNPSI</sequence>
<dbReference type="SUPFAM" id="SSF56574">
    <property type="entry name" value="Serpins"/>
    <property type="match status" value="1"/>
</dbReference>
<accession>A0ABR2M7F5</accession>
<evidence type="ECO:0000256" key="1">
    <source>
        <dbReference type="ARBA" id="ARBA00009500"/>
    </source>
</evidence>
<dbReference type="InterPro" id="IPR042185">
    <property type="entry name" value="Serpin_sf_2"/>
</dbReference>
<name>A0ABR2M7F5_9ASPA</name>